<evidence type="ECO:0000256" key="3">
    <source>
        <dbReference type="ARBA" id="ARBA00022989"/>
    </source>
</evidence>
<comment type="caution">
    <text evidence="8">The sequence shown here is derived from an EMBL/GenBank/DDBJ whole genome shotgun (WGS) entry which is preliminary data.</text>
</comment>
<keyword evidence="2 6" id="KW-0812">Transmembrane</keyword>
<keyword evidence="3 6" id="KW-1133">Transmembrane helix</keyword>
<evidence type="ECO:0000259" key="7">
    <source>
        <dbReference type="PROSITE" id="PS51352"/>
    </source>
</evidence>
<dbReference type="PROSITE" id="PS00194">
    <property type="entry name" value="THIOREDOXIN_1"/>
    <property type="match status" value="1"/>
</dbReference>
<sequence>MEDIKKYLPYTLRGILAFLFLLSATAKLYDSPYFAITTFEMKQLIPLGFSEGLAVYFSRTLIGFEFALGFLLLQPHYLKKLVIPTTIALLAIFIAQLSYEIATKGNAGNCGCFGELLPMTPIEAIIKNVVAIALLFWLLAVLKNTPDAKNIWVLTTVIFACILAIYMIAPIARKTTSETIFTPEATIDAAVMPFDSIPASELPNTLIEPAKTETPTPEAPATAPINNEPAQAASGYAQLFPAADKGKKIVAFFAPGCEHCRETAKQLTEMKAKDKNFPDVFIAFMDEEADLIPDFFKFAGKQYPYKVLDVGTFWKTLGNSKDTPGVFYLWNGNKIAEWNGIANDKFVAADLLKAVNKPYKK</sequence>
<feature type="transmembrane region" description="Helical" evidence="6">
    <location>
        <begin position="124"/>
        <end position="142"/>
    </location>
</feature>
<dbReference type="GO" id="GO:0030416">
    <property type="term" value="P:methylamine metabolic process"/>
    <property type="evidence" value="ECO:0007669"/>
    <property type="project" value="InterPro"/>
</dbReference>
<keyword evidence="5" id="KW-0676">Redox-active center</keyword>
<feature type="domain" description="Thioredoxin" evidence="7">
    <location>
        <begin position="210"/>
        <end position="360"/>
    </location>
</feature>
<dbReference type="InterPro" id="IPR036249">
    <property type="entry name" value="Thioredoxin-like_sf"/>
</dbReference>
<dbReference type="AlphaFoldDB" id="A0A0A2M1S1"/>
<evidence type="ECO:0000313" key="9">
    <source>
        <dbReference type="Proteomes" id="UP000030152"/>
    </source>
</evidence>
<feature type="transmembrane region" description="Helical" evidence="6">
    <location>
        <begin position="53"/>
        <end position="74"/>
    </location>
</feature>
<feature type="transmembrane region" description="Helical" evidence="6">
    <location>
        <begin position="7"/>
        <end position="29"/>
    </location>
</feature>
<keyword evidence="4 6" id="KW-0472">Membrane</keyword>
<name>A0A0A2M1S1_9FLAO</name>
<gene>
    <name evidence="8" type="ORF">Q765_16300</name>
</gene>
<organism evidence="8 9">
    <name type="scientific">Flavobacterium rivuli WB 3.3-2 = DSM 21788</name>
    <dbReference type="NCBI Taxonomy" id="1121895"/>
    <lineage>
        <taxon>Bacteria</taxon>
        <taxon>Pseudomonadati</taxon>
        <taxon>Bacteroidota</taxon>
        <taxon>Flavobacteriia</taxon>
        <taxon>Flavobacteriales</taxon>
        <taxon>Flavobacteriaceae</taxon>
        <taxon>Flavobacterium</taxon>
    </lineage>
</organism>
<evidence type="ECO:0000256" key="5">
    <source>
        <dbReference type="ARBA" id="ARBA00023284"/>
    </source>
</evidence>
<evidence type="ECO:0000256" key="1">
    <source>
        <dbReference type="ARBA" id="ARBA00004141"/>
    </source>
</evidence>
<dbReference type="eggNOG" id="COG0526">
    <property type="taxonomic scope" value="Bacteria"/>
</dbReference>
<accession>A0A0A2M1S1</accession>
<keyword evidence="9" id="KW-1185">Reference proteome</keyword>
<evidence type="ECO:0000313" key="8">
    <source>
        <dbReference type="EMBL" id="KGO85428.1"/>
    </source>
</evidence>
<dbReference type="InterPro" id="IPR009908">
    <property type="entry name" value="Methylamine_util_MauE"/>
</dbReference>
<dbReference type="SUPFAM" id="SSF52833">
    <property type="entry name" value="Thioredoxin-like"/>
    <property type="match status" value="1"/>
</dbReference>
<dbReference type="InterPro" id="IPR013766">
    <property type="entry name" value="Thioredoxin_domain"/>
</dbReference>
<feature type="transmembrane region" description="Helical" evidence="6">
    <location>
        <begin position="81"/>
        <end position="99"/>
    </location>
</feature>
<dbReference type="Pfam" id="PF07291">
    <property type="entry name" value="MauE"/>
    <property type="match status" value="1"/>
</dbReference>
<dbReference type="RefSeq" id="WP_020212474.1">
    <property type="nucleotide sequence ID" value="NZ_JRLX01000022.1"/>
</dbReference>
<dbReference type="OrthoDB" id="648842at2"/>
<dbReference type="InterPro" id="IPR017937">
    <property type="entry name" value="Thioredoxin_CS"/>
</dbReference>
<dbReference type="GO" id="GO:0016020">
    <property type="term" value="C:membrane"/>
    <property type="evidence" value="ECO:0007669"/>
    <property type="project" value="UniProtKB-SubCell"/>
</dbReference>
<dbReference type="Gene3D" id="3.40.30.10">
    <property type="entry name" value="Glutaredoxin"/>
    <property type="match status" value="1"/>
</dbReference>
<reference evidence="8 9" key="1">
    <citation type="submission" date="2013-09" db="EMBL/GenBank/DDBJ databases">
        <authorList>
            <person name="Zeng Z."/>
            <person name="Chen C."/>
        </authorList>
    </citation>
    <scope>NUCLEOTIDE SEQUENCE [LARGE SCALE GENOMIC DNA]</scope>
    <source>
        <strain evidence="8 9">WB 3.3-2</strain>
    </source>
</reference>
<dbReference type="STRING" id="1121895.GCA_000378485_01336"/>
<dbReference type="PROSITE" id="PS51352">
    <property type="entry name" value="THIOREDOXIN_2"/>
    <property type="match status" value="1"/>
</dbReference>
<dbReference type="EMBL" id="JRLX01000022">
    <property type="protein sequence ID" value="KGO85428.1"/>
    <property type="molecule type" value="Genomic_DNA"/>
</dbReference>
<dbReference type="Proteomes" id="UP000030152">
    <property type="component" value="Unassembled WGS sequence"/>
</dbReference>
<comment type="subcellular location">
    <subcellularLocation>
        <location evidence="1">Membrane</location>
        <topology evidence="1">Multi-pass membrane protein</topology>
    </subcellularLocation>
</comment>
<feature type="transmembrane region" description="Helical" evidence="6">
    <location>
        <begin position="151"/>
        <end position="169"/>
    </location>
</feature>
<protein>
    <submittedName>
        <fullName evidence="8">Protein tlpB</fullName>
    </submittedName>
</protein>
<proteinExistence type="predicted"/>
<evidence type="ECO:0000256" key="6">
    <source>
        <dbReference type="SAM" id="Phobius"/>
    </source>
</evidence>
<evidence type="ECO:0000256" key="2">
    <source>
        <dbReference type="ARBA" id="ARBA00022692"/>
    </source>
</evidence>
<evidence type="ECO:0000256" key="4">
    <source>
        <dbReference type="ARBA" id="ARBA00023136"/>
    </source>
</evidence>